<dbReference type="Proteomes" id="UP000324101">
    <property type="component" value="Chromosome"/>
</dbReference>
<dbReference type="PROSITE" id="PS51318">
    <property type="entry name" value="TAT"/>
    <property type="match status" value="1"/>
</dbReference>
<dbReference type="OrthoDB" id="4456952at2"/>
<evidence type="ECO:0000256" key="1">
    <source>
        <dbReference type="SAM" id="MobiDB-lite"/>
    </source>
</evidence>
<dbReference type="RefSeq" id="WP_150259245.1">
    <property type="nucleotide sequence ID" value="NZ_CP029189.1"/>
</dbReference>
<evidence type="ECO:0000256" key="2">
    <source>
        <dbReference type="SAM" id="SignalP"/>
    </source>
</evidence>
<reference evidence="4 5" key="1">
    <citation type="submission" date="2018-05" db="EMBL/GenBank/DDBJ databases">
        <title>Streptomyces venezuelae.</title>
        <authorList>
            <person name="Kim W."/>
            <person name="Lee N."/>
            <person name="Cho B.-K."/>
        </authorList>
    </citation>
    <scope>NUCLEOTIDE SEQUENCE [LARGE SCALE GENOMIC DNA]</scope>
    <source>
        <strain evidence="4 5">ATCC 21018</strain>
    </source>
</reference>
<dbReference type="AlphaFoldDB" id="A0A5P2DTI8"/>
<sequence length="264" mass="26219">MTTHSTSARTARTARTGRNALAALAALGAGLLLAGCSFPGGAFADDAYKTAAADATVTEAVKAVKVTGARSGSIDVTPGTGPGVTVHRTVHYRGDTVPATGQNVTAGVLTFSDSCTGNCFIDYRLEVPAAATVELESSSGDITVTGVAGAEVKADSGTVTAGRIGGPLKVGTSSGGITATELSGPSAEIRTSSGNARLAFTKAPGSVLAETSSGDVTVEVPRAPYRIKVSTDSGDRDVTLPDDASAPSQLSVETSSGDIRISAV</sequence>
<dbReference type="InterPro" id="IPR006311">
    <property type="entry name" value="TAT_signal"/>
</dbReference>
<feature type="region of interest" description="Disordered" evidence="1">
    <location>
        <begin position="231"/>
        <end position="264"/>
    </location>
</feature>
<feature type="signal peptide" evidence="2">
    <location>
        <begin position="1"/>
        <end position="44"/>
    </location>
</feature>
<gene>
    <name evidence="4" type="ORF">DEJ51_22595</name>
</gene>
<evidence type="ECO:0000259" key="3">
    <source>
        <dbReference type="Pfam" id="PF13349"/>
    </source>
</evidence>
<evidence type="ECO:0000313" key="5">
    <source>
        <dbReference type="Proteomes" id="UP000324101"/>
    </source>
</evidence>
<protein>
    <recommendedName>
        <fullName evidence="3">DUF4097 domain-containing protein</fullName>
    </recommendedName>
</protein>
<feature type="chain" id="PRO_5024848748" description="DUF4097 domain-containing protein" evidence="2">
    <location>
        <begin position="45"/>
        <end position="264"/>
    </location>
</feature>
<dbReference type="InterPro" id="IPR025164">
    <property type="entry name" value="Toastrack_DUF4097"/>
</dbReference>
<accession>A0A5P2DTI8</accession>
<name>A0A5P2DTI8_STRVZ</name>
<dbReference type="EMBL" id="CP029189">
    <property type="protein sequence ID" value="QES56621.1"/>
    <property type="molecule type" value="Genomic_DNA"/>
</dbReference>
<dbReference type="Pfam" id="PF13349">
    <property type="entry name" value="DUF4097"/>
    <property type="match status" value="1"/>
</dbReference>
<proteinExistence type="predicted"/>
<feature type="compositionally biased region" description="Polar residues" evidence="1">
    <location>
        <begin position="246"/>
        <end position="257"/>
    </location>
</feature>
<organism evidence="4 5">
    <name type="scientific">Streptomyces venezuelae</name>
    <dbReference type="NCBI Taxonomy" id="54571"/>
    <lineage>
        <taxon>Bacteria</taxon>
        <taxon>Bacillati</taxon>
        <taxon>Actinomycetota</taxon>
        <taxon>Actinomycetes</taxon>
        <taxon>Kitasatosporales</taxon>
        <taxon>Streptomycetaceae</taxon>
        <taxon>Streptomyces</taxon>
    </lineage>
</organism>
<evidence type="ECO:0000313" key="4">
    <source>
        <dbReference type="EMBL" id="QES56621.1"/>
    </source>
</evidence>
<feature type="domain" description="DUF4097" evidence="3">
    <location>
        <begin position="129"/>
        <end position="261"/>
    </location>
</feature>
<keyword evidence="2" id="KW-0732">Signal</keyword>